<organism evidence="2 3">
    <name type="scientific">Paracoccus benzoatiresistens</name>
    <dbReference type="NCBI Taxonomy" id="2997341"/>
    <lineage>
        <taxon>Bacteria</taxon>
        <taxon>Pseudomonadati</taxon>
        <taxon>Pseudomonadota</taxon>
        <taxon>Alphaproteobacteria</taxon>
        <taxon>Rhodobacterales</taxon>
        <taxon>Paracoccaceae</taxon>
        <taxon>Paracoccus</taxon>
    </lineage>
</organism>
<evidence type="ECO:0000256" key="1">
    <source>
        <dbReference type="SAM" id="SignalP"/>
    </source>
</evidence>
<keyword evidence="1" id="KW-0732">Signal</keyword>
<sequence>MLRISLISLFFATGAFAHEPGLGPNGGMRVDAGPYRVELVLNGTRVDAHVTMDDDSAVATETMTGTAILVLDGKPVRIPLEPTAAGVLSGDTGSAVPETVKGAVQLTDADGKTVQAKF</sequence>
<gene>
    <name evidence="2" type="ORF">OU682_19605</name>
</gene>
<feature type="signal peptide" evidence="1">
    <location>
        <begin position="1"/>
        <end position="17"/>
    </location>
</feature>
<dbReference type="RefSeq" id="WP_268943902.1">
    <property type="nucleotide sequence ID" value="NZ_JAPTYD010000051.1"/>
</dbReference>
<feature type="chain" id="PRO_5045328005" evidence="1">
    <location>
        <begin position="18"/>
        <end position="118"/>
    </location>
</feature>
<evidence type="ECO:0000313" key="3">
    <source>
        <dbReference type="Proteomes" id="UP001149822"/>
    </source>
</evidence>
<name>A0ABT4JBF9_9RHOB</name>
<protein>
    <submittedName>
        <fullName evidence="2">Uncharacterized protein</fullName>
    </submittedName>
</protein>
<keyword evidence="3" id="KW-1185">Reference proteome</keyword>
<comment type="caution">
    <text evidence="2">The sequence shown here is derived from an EMBL/GenBank/DDBJ whole genome shotgun (WGS) entry which is preliminary data.</text>
</comment>
<dbReference type="EMBL" id="JAPTYD010000051">
    <property type="protein sequence ID" value="MCZ0963806.1"/>
    <property type="molecule type" value="Genomic_DNA"/>
</dbReference>
<reference evidence="2" key="1">
    <citation type="submission" date="2022-12" db="EMBL/GenBank/DDBJ databases">
        <title>Paracoccus sp. EF6 isolated from a lake water.</title>
        <authorList>
            <person name="Liu H."/>
        </authorList>
    </citation>
    <scope>NUCLEOTIDE SEQUENCE</scope>
    <source>
        <strain evidence="2">EF6</strain>
    </source>
</reference>
<dbReference type="Proteomes" id="UP001149822">
    <property type="component" value="Unassembled WGS sequence"/>
</dbReference>
<accession>A0ABT4JBF9</accession>
<proteinExistence type="predicted"/>
<evidence type="ECO:0000313" key="2">
    <source>
        <dbReference type="EMBL" id="MCZ0963806.1"/>
    </source>
</evidence>